<evidence type="ECO:0000256" key="6">
    <source>
        <dbReference type="ARBA" id="ARBA00023196"/>
    </source>
</evidence>
<dbReference type="EMBL" id="ANHY01000003">
    <property type="protein sequence ID" value="EKV32541.1"/>
    <property type="molecule type" value="Genomic_DNA"/>
</dbReference>
<keyword evidence="8" id="KW-1003">Cell membrane</keyword>
<comment type="function">
    <text evidence="8">This protein is part of the stalk that links CF(0) to CF(1). It either transmits conformational changes from CF(0) to CF(1) or is implicated in proton conduction.</text>
</comment>
<dbReference type="SUPFAM" id="SSF47928">
    <property type="entry name" value="N-terminal domain of the delta subunit of the F1F0-ATP synthase"/>
    <property type="match status" value="1"/>
</dbReference>
<dbReference type="NCBIfam" id="TIGR01145">
    <property type="entry name" value="ATP_synt_delta"/>
    <property type="match status" value="1"/>
</dbReference>
<dbReference type="PRINTS" id="PR00125">
    <property type="entry name" value="ATPASEDELTA"/>
</dbReference>
<dbReference type="HAMAP" id="MF_01416">
    <property type="entry name" value="ATP_synth_delta_bact"/>
    <property type="match status" value="1"/>
</dbReference>
<accession>K9HWE9</accession>
<evidence type="ECO:0000256" key="2">
    <source>
        <dbReference type="ARBA" id="ARBA00022448"/>
    </source>
</evidence>
<dbReference type="GO" id="GO:0046933">
    <property type="term" value="F:proton-transporting ATP synthase activity, rotational mechanism"/>
    <property type="evidence" value="ECO:0007669"/>
    <property type="project" value="UniProtKB-UniRule"/>
</dbReference>
<keyword evidence="2 8" id="KW-0813">Transport</keyword>
<evidence type="ECO:0000256" key="4">
    <source>
        <dbReference type="ARBA" id="ARBA00023065"/>
    </source>
</evidence>
<evidence type="ECO:0000313" key="10">
    <source>
        <dbReference type="Proteomes" id="UP000009881"/>
    </source>
</evidence>
<dbReference type="PANTHER" id="PTHR11910">
    <property type="entry name" value="ATP SYNTHASE DELTA CHAIN"/>
    <property type="match status" value="1"/>
</dbReference>
<dbReference type="Gene3D" id="1.10.520.20">
    <property type="entry name" value="N-terminal domain of the delta subunit of the F1F0-ATP synthase"/>
    <property type="match status" value="1"/>
</dbReference>
<dbReference type="RefSeq" id="WP_009539029.1">
    <property type="nucleotide sequence ID" value="NZ_ANHY01000003.1"/>
</dbReference>
<protein>
    <recommendedName>
        <fullName evidence="8">ATP synthase subunit delta</fullName>
    </recommendedName>
    <alternativeName>
        <fullName evidence="8">ATP synthase F(1) sector subunit delta</fullName>
    </alternativeName>
    <alternativeName>
        <fullName evidence="8">F-type ATPase subunit delta</fullName>
        <shortName evidence="8">F-ATPase subunit delta</shortName>
    </alternativeName>
</protein>
<keyword evidence="5 8" id="KW-0472">Membrane</keyword>
<organism evidence="9 10">
    <name type="scientific">Caenispirillum salinarum AK4</name>
    <dbReference type="NCBI Taxonomy" id="1238182"/>
    <lineage>
        <taxon>Bacteria</taxon>
        <taxon>Pseudomonadati</taxon>
        <taxon>Pseudomonadota</taxon>
        <taxon>Alphaproteobacteria</taxon>
        <taxon>Rhodospirillales</taxon>
        <taxon>Novispirillaceae</taxon>
        <taxon>Caenispirillum</taxon>
    </lineage>
</organism>
<comment type="subcellular location">
    <subcellularLocation>
        <location evidence="8">Cell membrane</location>
        <topology evidence="8">Peripheral membrane protein</topology>
    </subcellularLocation>
    <subcellularLocation>
        <location evidence="1">Membrane</location>
    </subcellularLocation>
</comment>
<dbReference type="OrthoDB" id="9796185at2"/>
<keyword evidence="7 8" id="KW-0066">ATP synthesis</keyword>
<dbReference type="STRING" id="1238182.C882_2620"/>
<keyword evidence="3 8" id="KW-0375">Hydrogen ion transport</keyword>
<dbReference type="Pfam" id="PF00213">
    <property type="entry name" value="OSCP"/>
    <property type="match status" value="1"/>
</dbReference>
<keyword evidence="6 8" id="KW-0139">CF(1)</keyword>
<evidence type="ECO:0000256" key="7">
    <source>
        <dbReference type="ARBA" id="ARBA00023310"/>
    </source>
</evidence>
<evidence type="ECO:0000256" key="3">
    <source>
        <dbReference type="ARBA" id="ARBA00022781"/>
    </source>
</evidence>
<dbReference type="GO" id="GO:0005886">
    <property type="term" value="C:plasma membrane"/>
    <property type="evidence" value="ECO:0007669"/>
    <property type="project" value="UniProtKB-SubCell"/>
</dbReference>
<dbReference type="NCBIfam" id="NF004406">
    <property type="entry name" value="PRK05758.3-2"/>
    <property type="match status" value="1"/>
</dbReference>
<keyword evidence="10" id="KW-1185">Reference proteome</keyword>
<proteinExistence type="inferred from homology"/>
<comment type="function">
    <text evidence="8">F(1)F(0) ATP synthase produces ATP from ADP in the presence of a proton or sodium gradient. F-type ATPases consist of two structural domains, F(1) containing the extramembraneous catalytic core and F(0) containing the membrane proton channel, linked together by a central stalk and a peripheral stalk. During catalysis, ATP synthesis in the catalytic domain of F(1) is coupled via a rotary mechanism of the central stalk subunits to proton translocation.</text>
</comment>
<dbReference type="GO" id="GO:0045259">
    <property type="term" value="C:proton-transporting ATP synthase complex"/>
    <property type="evidence" value="ECO:0007669"/>
    <property type="project" value="UniProtKB-KW"/>
</dbReference>
<name>K9HWE9_9PROT</name>
<evidence type="ECO:0000256" key="5">
    <source>
        <dbReference type="ARBA" id="ARBA00023136"/>
    </source>
</evidence>
<dbReference type="Proteomes" id="UP000009881">
    <property type="component" value="Unassembled WGS sequence"/>
</dbReference>
<dbReference type="InterPro" id="IPR026015">
    <property type="entry name" value="ATP_synth_OSCP/delta_N_sf"/>
</dbReference>
<dbReference type="PATRIC" id="fig|1238182.3.peg.580"/>
<keyword evidence="4 8" id="KW-0406">Ion transport</keyword>
<comment type="caution">
    <text evidence="9">The sequence shown here is derived from an EMBL/GenBank/DDBJ whole genome shotgun (WGS) entry which is preliminary data.</text>
</comment>
<comment type="similarity">
    <text evidence="8">Belongs to the ATPase delta chain family.</text>
</comment>
<dbReference type="NCBIfam" id="NF004402">
    <property type="entry name" value="PRK05758.2-2"/>
    <property type="match status" value="1"/>
</dbReference>
<evidence type="ECO:0000256" key="8">
    <source>
        <dbReference type="HAMAP-Rule" id="MF_01416"/>
    </source>
</evidence>
<evidence type="ECO:0000256" key="1">
    <source>
        <dbReference type="ARBA" id="ARBA00004370"/>
    </source>
</evidence>
<dbReference type="InterPro" id="IPR000711">
    <property type="entry name" value="ATPase_OSCP/dsu"/>
</dbReference>
<gene>
    <name evidence="8" type="primary">atpH</name>
    <name evidence="9" type="ORF">C882_2620</name>
</gene>
<dbReference type="eggNOG" id="COG0712">
    <property type="taxonomic scope" value="Bacteria"/>
</dbReference>
<sequence>MASKSASSGLADRYASALFELAEEKGVLDQVADDLRGLKTMVAESADFRRFIDSPVLSRTEQAKGVAALADKAGMQGVTRNFLGLVATNRRLFALPAVIDAFLERLAAKRGEISAEVVSAKPLSDAQTEALAASLKQAVGKDVALETRVDPGLIGGLVVRVGSRMIDNSLRTKLQRLQLAMKGVG</sequence>
<reference evidence="9 10" key="1">
    <citation type="journal article" date="2013" name="Genome Announc.">
        <title>Draft Genome Sequence of an Alphaproteobacterium, Caenispirillum salinarum AK4(T), Isolated from a Solar Saltern.</title>
        <authorList>
            <person name="Khatri I."/>
            <person name="Singh A."/>
            <person name="Korpole S."/>
            <person name="Pinnaka A.K."/>
            <person name="Subramanian S."/>
        </authorList>
    </citation>
    <scope>NUCLEOTIDE SEQUENCE [LARGE SCALE GENOMIC DNA]</scope>
    <source>
        <strain evidence="9 10">AK4</strain>
    </source>
</reference>
<evidence type="ECO:0000313" key="9">
    <source>
        <dbReference type="EMBL" id="EKV32541.1"/>
    </source>
</evidence>
<dbReference type="AlphaFoldDB" id="K9HWE9"/>